<protein>
    <recommendedName>
        <fullName evidence="1">DUF7722 domain-containing protein</fullName>
    </recommendedName>
</protein>
<evidence type="ECO:0000313" key="2">
    <source>
        <dbReference type="EnsemblPlants" id="Solyc01g105110.1.1.1"/>
    </source>
</evidence>
<sequence>MPEWMIDKLLAEYGLPAEGDLANKRKFAIGAFLWPHCSSDRTSHLTTSPHPA</sequence>
<dbReference type="PaxDb" id="4081-Solyc01g105110.1.1"/>
<organism evidence="2">
    <name type="scientific">Solanum lycopersicum</name>
    <name type="common">Tomato</name>
    <name type="synonym">Lycopersicon esculentum</name>
    <dbReference type="NCBI Taxonomy" id="4081"/>
    <lineage>
        <taxon>Eukaryota</taxon>
        <taxon>Viridiplantae</taxon>
        <taxon>Streptophyta</taxon>
        <taxon>Embryophyta</taxon>
        <taxon>Tracheophyta</taxon>
        <taxon>Spermatophyta</taxon>
        <taxon>Magnoliopsida</taxon>
        <taxon>eudicotyledons</taxon>
        <taxon>Gunneridae</taxon>
        <taxon>Pentapetalae</taxon>
        <taxon>asterids</taxon>
        <taxon>lamiids</taxon>
        <taxon>Solanales</taxon>
        <taxon>Solanaceae</taxon>
        <taxon>Solanoideae</taxon>
        <taxon>Solaneae</taxon>
        <taxon>Solanum</taxon>
        <taxon>Solanum subgen. Lycopersicon</taxon>
    </lineage>
</organism>
<reference evidence="2" key="1">
    <citation type="journal article" date="2012" name="Nature">
        <title>The tomato genome sequence provides insights into fleshy fruit evolution.</title>
        <authorList>
            <consortium name="Tomato Genome Consortium"/>
        </authorList>
    </citation>
    <scope>NUCLEOTIDE SEQUENCE [LARGE SCALE GENOMIC DNA]</scope>
    <source>
        <strain evidence="2">cv. Heinz 1706</strain>
    </source>
</reference>
<name>A0A3Q7EQR6_SOLLC</name>
<dbReference type="EnsemblPlants" id="Solyc01g105110.1.1">
    <property type="protein sequence ID" value="Solyc01g105110.1.1.1"/>
    <property type="gene ID" value="Solyc01g105110.1"/>
</dbReference>
<dbReference type="PANTHER" id="PTHR33513:SF4">
    <property type="entry name" value="GB|AAF04428.1"/>
    <property type="match status" value="1"/>
</dbReference>
<dbReference type="InterPro" id="IPR056139">
    <property type="entry name" value="DUF7722"/>
</dbReference>
<dbReference type="Gramene" id="Solyc01g105110.1.1">
    <property type="protein sequence ID" value="Solyc01g105110.1.1.1"/>
    <property type="gene ID" value="Solyc01g105110.1"/>
</dbReference>
<proteinExistence type="predicted"/>
<keyword evidence="3" id="KW-1185">Reference proteome</keyword>
<evidence type="ECO:0000313" key="3">
    <source>
        <dbReference type="Proteomes" id="UP000004994"/>
    </source>
</evidence>
<dbReference type="Pfam" id="PF24847">
    <property type="entry name" value="DUF7722"/>
    <property type="match status" value="1"/>
</dbReference>
<evidence type="ECO:0000259" key="1">
    <source>
        <dbReference type="Pfam" id="PF24847"/>
    </source>
</evidence>
<feature type="domain" description="DUF7722" evidence="1">
    <location>
        <begin position="1"/>
        <end position="35"/>
    </location>
</feature>
<dbReference type="PANTHER" id="PTHR33513">
    <property type="entry name" value="OS06G0523300 PROTEIN"/>
    <property type="match status" value="1"/>
</dbReference>
<reference evidence="2" key="2">
    <citation type="submission" date="2019-01" db="UniProtKB">
        <authorList>
            <consortium name="EnsemblPlants"/>
        </authorList>
    </citation>
    <scope>IDENTIFICATION</scope>
    <source>
        <strain evidence="2">cv. Heinz 1706</strain>
    </source>
</reference>
<dbReference type="InParanoid" id="A0A3Q7EQR6"/>
<dbReference type="STRING" id="4081.A0A3Q7EQR6"/>
<dbReference type="Proteomes" id="UP000004994">
    <property type="component" value="Chromosome 1"/>
</dbReference>
<accession>A0A3Q7EQR6</accession>
<dbReference type="AlphaFoldDB" id="A0A3Q7EQR6"/>